<dbReference type="eggNOG" id="COG0526">
    <property type="taxonomic scope" value="Bacteria"/>
</dbReference>
<comment type="subcellular location">
    <subcellularLocation>
        <location evidence="1">Membrane</location>
        <topology evidence="1">Multi-pass membrane protein</topology>
    </subcellularLocation>
</comment>
<name>B8FMN3_DESAL</name>
<sequence>MTHRPKKSLPGISPYISKGSALVLGLIFVAGGAAKVVDMNEAVRQAGAYSIVSDRAMLLFLVWALVVAEFAVGAALVIRYRVRLALAGATAMLAVFFAALAWAWATGVTEDCGCFGQWASRSPGQALIEDLVLLLLLVLAWFHGDYKKSLAKLTIVIAALPLALGLPFAFGFTLDSMILPGAEGPPIEPLPILSGETVDWSASPYLVEMMSTDCLHCQESVMDVNILGDAPGMPPIMALSYDSQEAVASFKEDYFPEYPILRISEDHFWRLVGPGASPRFLLVVQGHVVHAWEERPPEAREVLNALEARQ</sequence>
<feature type="transmembrane region" description="Helical" evidence="5">
    <location>
        <begin position="84"/>
        <end position="105"/>
    </location>
</feature>
<reference evidence="7 8" key="1">
    <citation type="journal article" date="2012" name="Environ. Microbiol.">
        <title>The genome sequence of Desulfatibacillum alkenivorans AK-01: a blueprint for anaerobic alkane oxidation.</title>
        <authorList>
            <person name="Callaghan A.V."/>
            <person name="Morris B.E."/>
            <person name="Pereira I.A."/>
            <person name="McInerney M.J."/>
            <person name="Austin R.N."/>
            <person name="Groves J.T."/>
            <person name="Kukor J.J."/>
            <person name="Suflita J.M."/>
            <person name="Young L.Y."/>
            <person name="Zylstra G.J."/>
            <person name="Wawrik B."/>
        </authorList>
    </citation>
    <scope>NUCLEOTIDE SEQUENCE [LARGE SCALE GENOMIC DNA]</scope>
    <source>
        <strain evidence="7 8">AK-01</strain>
    </source>
</reference>
<dbReference type="KEGG" id="dal:Dalk_0191"/>
<protein>
    <recommendedName>
        <fullName evidence="6">Methylamine utilisation protein MauE domain-containing protein</fullName>
    </recommendedName>
</protein>
<dbReference type="Proteomes" id="UP000000739">
    <property type="component" value="Chromosome"/>
</dbReference>
<dbReference type="UniPathway" id="UPA00895"/>
<evidence type="ECO:0000256" key="4">
    <source>
        <dbReference type="ARBA" id="ARBA00023136"/>
    </source>
</evidence>
<dbReference type="Gene3D" id="3.40.30.10">
    <property type="entry name" value="Glutaredoxin"/>
    <property type="match status" value="1"/>
</dbReference>
<feature type="domain" description="Methylamine utilisation protein MauE" evidence="6">
    <location>
        <begin position="15"/>
        <end position="142"/>
    </location>
</feature>
<keyword evidence="8" id="KW-1185">Reference proteome</keyword>
<dbReference type="RefSeq" id="WP_012609340.1">
    <property type="nucleotide sequence ID" value="NC_011768.1"/>
</dbReference>
<evidence type="ECO:0000256" key="1">
    <source>
        <dbReference type="ARBA" id="ARBA00004141"/>
    </source>
</evidence>
<dbReference type="InterPro" id="IPR009908">
    <property type="entry name" value="Methylamine_util_MauE"/>
</dbReference>
<evidence type="ECO:0000256" key="3">
    <source>
        <dbReference type="ARBA" id="ARBA00022989"/>
    </source>
</evidence>
<dbReference type="EMBL" id="CP001322">
    <property type="protein sequence ID" value="ACL01900.1"/>
    <property type="molecule type" value="Genomic_DNA"/>
</dbReference>
<dbReference type="Pfam" id="PF07291">
    <property type="entry name" value="MauE"/>
    <property type="match status" value="1"/>
</dbReference>
<dbReference type="AlphaFoldDB" id="B8FMN3"/>
<keyword evidence="2 5" id="KW-0812">Transmembrane</keyword>
<evidence type="ECO:0000256" key="2">
    <source>
        <dbReference type="ARBA" id="ARBA00022692"/>
    </source>
</evidence>
<feature type="transmembrane region" description="Helical" evidence="5">
    <location>
        <begin position="125"/>
        <end position="143"/>
    </location>
</feature>
<dbReference type="GO" id="GO:0016020">
    <property type="term" value="C:membrane"/>
    <property type="evidence" value="ECO:0007669"/>
    <property type="project" value="UniProtKB-SubCell"/>
</dbReference>
<proteinExistence type="predicted"/>
<evidence type="ECO:0000259" key="6">
    <source>
        <dbReference type="Pfam" id="PF07291"/>
    </source>
</evidence>
<gene>
    <name evidence="7" type="ordered locus">Dalk_0191</name>
</gene>
<evidence type="ECO:0000313" key="7">
    <source>
        <dbReference type="EMBL" id="ACL01900.1"/>
    </source>
</evidence>
<dbReference type="HOGENOM" id="CLU_876316_0_0_7"/>
<accession>B8FMN3</accession>
<organism evidence="7 8">
    <name type="scientific">Desulfatibacillum aliphaticivorans</name>
    <dbReference type="NCBI Taxonomy" id="218208"/>
    <lineage>
        <taxon>Bacteria</taxon>
        <taxon>Pseudomonadati</taxon>
        <taxon>Thermodesulfobacteriota</taxon>
        <taxon>Desulfobacteria</taxon>
        <taxon>Desulfobacterales</taxon>
        <taxon>Desulfatibacillaceae</taxon>
        <taxon>Desulfatibacillum</taxon>
    </lineage>
</organism>
<evidence type="ECO:0000256" key="5">
    <source>
        <dbReference type="SAM" id="Phobius"/>
    </source>
</evidence>
<dbReference type="InterPro" id="IPR036249">
    <property type="entry name" value="Thioredoxin-like_sf"/>
</dbReference>
<keyword evidence="3 5" id="KW-1133">Transmembrane helix</keyword>
<evidence type="ECO:0000313" key="8">
    <source>
        <dbReference type="Proteomes" id="UP000000739"/>
    </source>
</evidence>
<feature type="transmembrane region" description="Helical" evidence="5">
    <location>
        <begin position="58"/>
        <end position="77"/>
    </location>
</feature>
<feature type="transmembrane region" description="Helical" evidence="5">
    <location>
        <begin position="150"/>
        <end position="170"/>
    </location>
</feature>
<dbReference type="GO" id="GO:0030416">
    <property type="term" value="P:methylamine metabolic process"/>
    <property type="evidence" value="ECO:0007669"/>
    <property type="project" value="InterPro"/>
</dbReference>
<dbReference type="SUPFAM" id="SSF52833">
    <property type="entry name" value="Thioredoxin-like"/>
    <property type="match status" value="1"/>
</dbReference>
<keyword evidence="4 5" id="KW-0472">Membrane</keyword>